<dbReference type="EMBL" id="FNXT01001191">
    <property type="protein sequence ID" value="SZX73405.1"/>
    <property type="molecule type" value="Genomic_DNA"/>
</dbReference>
<accession>A0A383W6Y2</accession>
<evidence type="ECO:0000259" key="2">
    <source>
        <dbReference type="Pfam" id="PF07699"/>
    </source>
</evidence>
<dbReference type="PANTHER" id="PTHR46967:SF2">
    <property type="entry name" value="SUSHI, VON WILLEBRAND FACTOR TYPE A, EGF AND PENTRAXIN DOMAIN-CONTAINING PROTEIN 1-LIKE"/>
    <property type="match status" value="1"/>
</dbReference>
<evidence type="ECO:0000313" key="4">
    <source>
        <dbReference type="Proteomes" id="UP000256970"/>
    </source>
</evidence>
<dbReference type="InterPro" id="IPR009030">
    <property type="entry name" value="Growth_fac_rcpt_cys_sf"/>
</dbReference>
<dbReference type="PANTHER" id="PTHR46967">
    <property type="entry name" value="INSULIN-LIKE GROWTH FACTOR BINDING PROTEIN,N-TERMINAL"/>
    <property type="match status" value="1"/>
</dbReference>
<gene>
    <name evidence="3" type="ORF">BQ4739_LOCUS13679</name>
</gene>
<dbReference type="InterPro" id="IPR011641">
    <property type="entry name" value="Tyr-kin_ephrin_A/B_rcpt-like"/>
</dbReference>
<dbReference type="SMART" id="SM01411">
    <property type="entry name" value="Ephrin_rec_like"/>
    <property type="match status" value="7"/>
</dbReference>
<feature type="domain" description="Tyrosine-protein kinase ephrin type A/B receptor-like" evidence="2">
    <location>
        <begin position="267"/>
        <end position="304"/>
    </location>
</feature>
<organism evidence="3 4">
    <name type="scientific">Tetradesmus obliquus</name>
    <name type="common">Green alga</name>
    <name type="synonym">Acutodesmus obliquus</name>
    <dbReference type="NCBI Taxonomy" id="3088"/>
    <lineage>
        <taxon>Eukaryota</taxon>
        <taxon>Viridiplantae</taxon>
        <taxon>Chlorophyta</taxon>
        <taxon>core chlorophytes</taxon>
        <taxon>Chlorophyceae</taxon>
        <taxon>CS clade</taxon>
        <taxon>Sphaeropleales</taxon>
        <taxon>Scenedesmaceae</taxon>
        <taxon>Tetradesmus</taxon>
    </lineage>
</organism>
<sequence length="922" mass="96210">MARRCTTRILNSRETYVCLRCQRSFVPVKGSDGKSIVQCVCPQGTFLNSTDSGGSSSSGICSDCPIGRWCPGGNPKARSANDNIGGASRGCNPAGSSGLTTKGRRSTRVNDCVASAGFVLPPTPGAAAVECPVSTYSPQLNRLKTCLPCQSGLVERPGFKEEGGVRGSKDEVCMVPPGRFWELNVVRDCPKGLYREGYVNTTDAAGISCLSCPEGWTTEKTSTGSRDKCSVLLPGRKVSSLAPGADSDSAGNGALAAQGVVAGDTTEACPLGFYFDGKESIYGCRRCPLGTLTKQTGSESVDDCLVPPGYYIQSADGGTTGQLAKCPNNISADGIAPASGFYRANWVAPSVVIDTDGRKGCTACGEGVLSRPTAQDERTDLESLQQDPANSDPYFGLVASSPFSCYILPGWGLTFDIVDFTKMRAIIPCPANTYGVAKETFGLTMSPCKSCTKNLKSEPGSTAFSDCTNPAGFGYTSEGANQCPDGFWAEKGSMSPCEQCPEGRYTEYIPGDGSYQSSLNSCKVKPGQGVYSAASTSNAWDPPQPTAAMNARPCPVGMFSPGEDSSVNETANPVCQQCLGFESTSEEGSTSCNVCKAGAGGAPGSCAACPYNTYQPGSAVFGDGRTCKSCPKSAFNHYIGDTFVSPGITFWTSMTSPYLCVPRYSQAASPAGHTLGLSDKVFVDVPSAASDTAACITACPADKCCVAEFYRESEYGPASCRHAILPPARPMAMVASVPDDTKPRLYYKLPPSEMIAAASVKSASVNATQSSSDGVGAVYTDTTAGNRTAVGTATGTGSSENAVKAKTMASGVFAICDMTDWQQLAADGWIGTSPNPMLVEEDRTVAEWDVLRVCNSEGSCHKSCVADASCWGFIYVPGKGFTLRTGEMMLGVRSFFVSPDPAQSPVTADGKSLADAAAYKTE</sequence>
<dbReference type="Proteomes" id="UP000256970">
    <property type="component" value="Unassembled WGS sequence"/>
</dbReference>
<feature type="region of interest" description="Disordered" evidence="1">
    <location>
        <begin position="902"/>
        <end position="922"/>
    </location>
</feature>
<evidence type="ECO:0000313" key="3">
    <source>
        <dbReference type="EMBL" id="SZX73405.1"/>
    </source>
</evidence>
<dbReference type="Pfam" id="PF07699">
    <property type="entry name" value="Ephrin_rec_like"/>
    <property type="match status" value="1"/>
</dbReference>
<dbReference type="STRING" id="3088.A0A383W6Y2"/>
<reference evidence="3 4" key="1">
    <citation type="submission" date="2016-10" db="EMBL/GenBank/DDBJ databases">
        <authorList>
            <person name="Cai Z."/>
        </authorList>
    </citation>
    <scope>NUCLEOTIDE SEQUENCE [LARGE SCALE GENOMIC DNA]</scope>
</reference>
<evidence type="ECO:0000256" key="1">
    <source>
        <dbReference type="SAM" id="MobiDB-lite"/>
    </source>
</evidence>
<keyword evidence="4" id="KW-1185">Reference proteome</keyword>
<proteinExistence type="predicted"/>
<dbReference type="AlphaFoldDB" id="A0A383W6Y2"/>
<name>A0A383W6Y2_TETOB</name>
<dbReference type="SUPFAM" id="SSF57184">
    <property type="entry name" value="Growth factor receptor domain"/>
    <property type="match status" value="1"/>
</dbReference>
<dbReference type="Gene3D" id="2.10.50.10">
    <property type="entry name" value="Tumor Necrosis Factor Receptor, subunit A, domain 2"/>
    <property type="match status" value="1"/>
</dbReference>
<protein>
    <recommendedName>
        <fullName evidence="2">Tyrosine-protein kinase ephrin type A/B receptor-like domain-containing protein</fullName>
    </recommendedName>
</protein>